<proteinExistence type="predicted"/>
<keyword evidence="1" id="KW-0812">Transmembrane</keyword>
<dbReference type="KEGG" id="vgu:HYG85_21050"/>
<name>A0A8J8ME50_9FIRM</name>
<keyword evidence="1" id="KW-1133">Transmembrane helix</keyword>
<feature type="transmembrane region" description="Helical" evidence="1">
    <location>
        <begin position="12"/>
        <end position="33"/>
    </location>
</feature>
<organism evidence="2 3">
    <name type="scientific">Vallitalea guaymasensis</name>
    <dbReference type="NCBI Taxonomy" id="1185412"/>
    <lineage>
        <taxon>Bacteria</taxon>
        <taxon>Bacillati</taxon>
        <taxon>Bacillota</taxon>
        <taxon>Clostridia</taxon>
        <taxon>Lachnospirales</taxon>
        <taxon>Vallitaleaceae</taxon>
        <taxon>Vallitalea</taxon>
    </lineage>
</organism>
<reference evidence="2 3" key="1">
    <citation type="submission" date="2020-07" db="EMBL/GenBank/DDBJ databases">
        <title>Vallitalea guaymasensis genome.</title>
        <authorList>
            <person name="Postec A."/>
        </authorList>
    </citation>
    <scope>NUCLEOTIDE SEQUENCE [LARGE SCALE GENOMIC DNA]</scope>
    <source>
        <strain evidence="2 3">Ra1766G1</strain>
    </source>
</reference>
<evidence type="ECO:0000256" key="1">
    <source>
        <dbReference type="SAM" id="Phobius"/>
    </source>
</evidence>
<accession>A0A8J8ME50</accession>
<dbReference type="EMBL" id="CP058561">
    <property type="protein sequence ID" value="QUH31276.1"/>
    <property type="molecule type" value="Genomic_DNA"/>
</dbReference>
<keyword evidence="1" id="KW-0472">Membrane</keyword>
<dbReference type="RefSeq" id="WP_212691334.1">
    <property type="nucleotide sequence ID" value="NZ_CP058561.1"/>
</dbReference>
<evidence type="ECO:0000313" key="2">
    <source>
        <dbReference type="EMBL" id="QUH31276.1"/>
    </source>
</evidence>
<sequence>MTRKLVSKKIFIFLFLFINALNLILTFPSFAVVNTQYENQAQLLKKINVFVGTNQGFELDRAPTRLEGGILFVRLLGGNDEALTQKYSHPFKDVPTWGDPYVGYLWHHGLTRGVSSTEYGSTLLMQGKSYLTFTLTALGYVINKDFTWATAVDKSLEIGLIDNNLYQELYNSTFLRDHVAKLSYDALKQSIKDNSDTLADQLIDTGAIDVKLANEIGITTEDTNSITNIHAVNSPVSKLTTEDIKLLGANGFTGSETEIADAIKQWQINNMIYASSTENYPDVSYSMRWNYAFPKTYTVMDMLSNMKDGNKYYGICYHYATIYAAIADYYGLNVRITNTTVKPSDVSNNSFYEATSKGLSLKEFEHFTNWITKKGLSIIDYPYEAVRLVMGETALHYRAEVNIDGSWIPQDDYNSITKGSSNYDYIVTNWNEGYQKEAFNDYVNRLKNGEDLKGEGYSSAYEEFLEGRLIKIETGEAKKYIGITDEANQTKRASNIDELLQGLGLVPYFDTKEKIIDFFQQADWVKEEIDEAFEVKEKIETATGQRFYIICDLMIYSEVETIEYSTYSEQYLAFSGEEINEDTFNNYIK</sequence>
<evidence type="ECO:0000313" key="3">
    <source>
        <dbReference type="Proteomes" id="UP000677305"/>
    </source>
</evidence>
<gene>
    <name evidence="2" type="ORF">HYG85_21050</name>
</gene>
<dbReference type="Proteomes" id="UP000677305">
    <property type="component" value="Chromosome"/>
</dbReference>
<keyword evidence="3" id="KW-1185">Reference proteome</keyword>
<protein>
    <submittedName>
        <fullName evidence="2">Uncharacterized protein</fullName>
    </submittedName>
</protein>
<dbReference type="AlphaFoldDB" id="A0A8J8ME50"/>